<dbReference type="Proteomes" id="UP000636010">
    <property type="component" value="Unassembled WGS sequence"/>
</dbReference>
<keyword evidence="2 5" id="KW-0812">Transmembrane</keyword>
<comment type="caution">
    <text evidence="7">The sequence shown here is derived from an EMBL/GenBank/DDBJ whole genome shotgun (WGS) entry which is preliminary data.</text>
</comment>
<dbReference type="PANTHER" id="PTHR22911:SF6">
    <property type="entry name" value="SOLUTE CARRIER FAMILY 35 MEMBER G1"/>
    <property type="match status" value="1"/>
</dbReference>
<dbReference type="Gene3D" id="1.10.3730.20">
    <property type="match status" value="1"/>
</dbReference>
<keyword evidence="3 5" id="KW-1133">Transmembrane helix</keyword>
<keyword evidence="4 5" id="KW-0472">Membrane</keyword>
<evidence type="ECO:0000256" key="1">
    <source>
        <dbReference type="ARBA" id="ARBA00004141"/>
    </source>
</evidence>
<feature type="transmembrane region" description="Helical" evidence="5">
    <location>
        <begin position="254"/>
        <end position="273"/>
    </location>
</feature>
<dbReference type="InterPro" id="IPR000620">
    <property type="entry name" value="EamA_dom"/>
</dbReference>
<name>A0ABQ1N108_9BACT</name>
<evidence type="ECO:0000259" key="6">
    <source>
        <dbReference type="Pfam" id="PF00892"/>
    </source>
</evidence>
<evidence type="ECO:0000256" key="3">
    <source>
        <dbReference type="ARBA" id="ARBA00022989"/>
    </source>
</evidence>
<feature type="transmembrane region" description="Helical" evidence="5">
    <location>
        <begin position="229"/>
        <end position="248"/>
    </location>
</feature>
<dbReference type="InterPro" id="IPR037185">
    <property type="entry name" value="EmrE-like"/>
</dbReference>
<proteinExistence type="predicted"/>
<accession>A0ABQ1N108</accession>
<evidence type="ECO:0000313" key="8">
    <source>
        <dbReference type="Proteomes" id="UP000636010"/>
    </source>
</evidence>
<feature type="domain" description="EamA" evidence="6">
    <location>
        <begin position="3"/>
        <end position="131"/>
    </location>
</feature>
<feature type="transmembrane region" description="Helical" evidence="5">
    <location>
        <begin position="172"/>
        <end position="194"/>
    </location>
</feature>
<feature type="transmembrane region" description="Helical" evidence="5">
    <location>
        <begin position="200"/>
        <end position="217"/>
    </location>
</feature>
<reference evidence="8" key="1">
    <citation type="journal article" date="2019" name="Int. J. Syst. Evol. Microbiol.">
        <title>The Global Catalogue of Microorganisms (GCM) 10K type strain sequencing project: providing services to taxonomists for standard genome sequencing and annotation.</title>
        <authorList>
            <consortium name="The Broad Institute Genomics Platform"/>
            <consortium name="The Broad Institute Genome Sequencing Center for Infectious Disease"/>
            <person name="Wu L."/>
            <person name="Ma J."/>
        </authorList>
    </citation>
    <scope>NUCLEOTIDE SEQUENCE [LARGE SCALE GENOMIC DNA]</scope>
    <source>
        <strain evidence="8">CGMCC 1.10832</strain>
    </source>
</reference>
<dbReference type="RefSeq" id="WP_229712672.1">
    <property type="nucleotide sequence ID" value="NZ_BAABHU010000014.1"/>
</dbReference>
<organism evidence="7 8">
    <name type="scientific">Marivirga lumbricoides</name>
    <dbReference type="NCBI Taxonomy" id="1046115"/>
    <lineage>
        <taxon>Bacteria</taxon>
        <taxon>Pseudomonadati</taxon>
        <taxon>Bacteroidota</taxon>
        <taxon>Cytophagia</taxon>
        <taxon>Cytophagales</taxon>
        <taxon>Marivirgaceae</taxon>
        <taxon>Marivirga</taxon>
    </lineage>
</organism>
<dbReference type="PANTHER" id="PTHR22911">
    <property type="entry name" value="ACYL-MALONYL CONDENSING ENZYME-RELATED"/>
    <property type="match status" value="1"/>
</dbReference>
<feature type="transmembrane region" description="Helical" evidence="5">
    <location>
        <begin position="116"/>
        <end position="134"/>
    </location>
</feature>
<sequence>MNRGVLYMLIAGLFFAVMNVLVKLLPNIPAVEIVFFRSLISFIMSYVYLKSVRVSVFGSNRKLLIARGLAGAIALSMFFYTLQNIPLASAVTMQFLSPIFTSVLGIYIVKEKVKPIQWIFYLMAFGGILIIQGFDPRISFEMFLIGITSAAFAGLAYNIIRKINDREHPLVIIFYFPLITLPLAGVYSVFNWVMPQGNEWYVLILIGVLTQIAQYFMTKSYQSENLSKVASLNYLSIIYALSFGYVFFGETFNVWVYSGIALILTGVISNIYFKNRREKVDTLKQ</sequence>
<feature type="transmembrane region" description="Helical" evidence="5">
    <location>
        <begin position="88"/>
        <end position="109"/>
    </location>
</feature>
<gene>
    <name evidence="7" type="ORF">GCM10011506_39950</name>
</gene>
<keyword evidence="8" id="KW-1185">Reference proteome</keyword>
<feature type="transmembrane region" description="Helical" evidence="5">
    <location>
        <begin position="64"/>
        <end position="82"/>
    </location>
</feature>
<protein>
    <submittedName>
        <fullName evidence="7">Membrane protein</fullName>
    </submittedName>
</protein>
<evidence type="ECO:0000256" key="5">
    <source>
        <dbReference type="SAM" id="Phobius"/>
    </source>
</evidence>
<dbReference type="EMBL" id="BMEC01000014">
    <property type="protein sequence ID" value="GGC50290.1"/>
    <property type="molecule type" value="Genomic_DNA"/>
</dbReference>
<evidence type="ECO:0000313" key="7">
    <source>
        <dbReference type="EMBL" id="GGC50290.1"/>
    </source>
</evidence>
<evidence type="ECO:0000256" key="4">
    <source>
        <dbReference type="ARBA" id="ARBA00023136"/>
    </source>
</evidence>
<comment type="subcellular location">
    <subcellularLocation>
        <location evidence="1">Membrane</location>
        <topology evidence="1">Multi-pass membrane protein</topology>
    </subcellularLocation>
</comment>
<evidence type="ECO:0000256" key="2">
    <source>
        <dbReference type="ARBA" id="ARBA00022692"/>
    </source>
</evidence>
<dbReference type="SUPFAM" id="SSF103481">
    <property type="entry name" value="Multidrug resistance efflux transporter EmrE"/>
    <property type="match status" value="2"/>
</dbReference>
<feature type="transmembrane region" description="Helical" evidence="5">
    <location>
        <begin position="5"/>
        <end position="22"/>
    </location>
</feature>
<feature type="domain" description="EamA" evidence="6">
    <location>
        <begin position="144"/>
        <end position="268"/>
    </location>
</feature>
<dbReference type="Pfam" id="PF00892">
    <property type="entry name" value="EamA"/>
    <property type="match status" value="2"/>
</dbReference>
<feature type="transmembrane region" description="Helical" evidence="5">
    <location>
        <begin position="34"/>
        <end position="52"/>
    </location>
</feature>
<feature type="transmembrane region" description="Helical" evidence="5">
    <location>
        <begin position="140"/>
        <end position="160"/>
    </location>
</feature>